<feature type="compositionally biased region" description="Basic residues" evidence="1">
    <location>
        <begin position="90"/>
        <end position="99"/>
    </location>
</feature>
<feature type="compositionally biased region" description="Basic residues" evidence="1">
    <location>
        <begin position="38"/>
        <end position="61"/>
    </location>
</feature>
<name>A0A6J4L8X6_9ACTN</name>
<feature type="compositionally biased region" description="Basic and acidic residues" evidence="1">
    <location>
        <begin position="197"/>
        <end position="206"/>
    </location>
</feature>
<feature type="compositionally biased region" description="Basic residues" evidence="1">
    <location>
        <begin position="19"/>
        <end position="30"/>
    </location>
</feature>
<feature type="region of interest" description="Disordered" evidence="1">
    <location>
        <begin position="1"/>
        <end position="99"/>
    </location>
</feature>
<proteinExistence type="predicted"/>
<reference evidence="2" key="1">
    <citation type="submission" date="2020-02" db="EMBL/GenBank/DDBJ databases">
        <authorList>
            <person name="Meier V. D."/>
        </authorList>
    </citation>
    <scope>NUCLEOTIDE SEQUENCE</scope>
    <source>
        <strain evidence="2">AVDCRST_MAG16</strain>
    </source>
</reference>
<feature type="compositionally biased region" description="Basic and acidic residues" evidence="1">
    <location>
        <begin position="77"/>
        <end position="89"/>
    </location>
</feature>
<dbReference type="AlphaFoldDB" id="A0A6J4L8X6"/>
<evidence type="ECO:0000256" key="1">
    <source>
        <dbReference type="SAM" id="MobiDB-lite"/>
    </source>
</evidence>
<dbReference type="EMBL" id="CADCUE010000090">
    <property type="protein sequence ID" value="CAA9327037.1"/>
    <property type="molecule type" value="Genomic_DNA"/>
</dbReference>
<gene>
    <name evidence="2" type="ORF">AVDCRST_MAG16-1098</name>
</gene>
<protein>
    <submittedName>
        <fullName evidence="2">Uncharacterized protein</fullName>
    </submittedName>
</protein>
<accession>A0A6J4L8X6</accession>
<evidence type="ECO:0000313" key="2">
    <source>
        <dbReference type="EMBL" id="CAA9327037.1"/>
    </source>
</evidence>
<feature type="region of interest" description="Disordered" evidence="1">
    <location>
        <begin position="164"/>
        <end position="206"/>
    </location>
</feature>
<organism evidence="2">
    <name type="scientific">uncultured Frankineae bacterium</name>
    <dbReference type="NCBI Taxonomy" id="437475"/>
    <lineage>
        <taxon>Bacteria</taxon>
        <taxon>Bacillati</taxon>
        <taxon>Actinomycetota</taxon>
        <taxon>Actinomycetes</taxon>
        <taxon>Frankiales</taxon>
        <taxon>environmental samples</taxon>
    </lineage>
</organism>
<sequence>EGQPRLRPGLHGGLDQRRRQPRRQGRHLHGGRGVPPPVRRRDRRGLHGPRPRAHHAGRRPRHPADHERAAAAGHARVRGDAGHGRDLRRLPARSRHQRQAQRVVRLLLRAALPPHLVLRARVARRAVPPRRLHGRAADRPAGLGAGVLEGGGGGPVAVRCRRSRHRHPRALGRGPARGGAAHDGGHGGPGATRAAGRAHDRGAADS</sequence>
<feature type="non-terminal residue" evidence="2">
    <location>
        <position position="1"/>
    </location>
</feature>
<feature type="non-terminal residue" evidence="2">
    <location>
        <position position="206"/>
    </location>
</feature>